<feature type="compositionally biased region" description="Pro residues" evidence="2">
    <location>
        <begin position="77"/>
        <end position="86"/>
    </location>
</feature>
<keyword evidence="1" id="KW-0175">Coiled coil</keyword>
<feature type="compositionally biased region" description="Acidic residues" evidence="2">
    <location>
        <begin position="44"/>
        <end position="53"/>
    </location>
</feature>
<evidence type="ECO:0000313" key="4">
    <source>
        <dbReference type="Proteomes" id="UP000726737"/>
    </source>
</evidence>
<feature type="compositionally biased region" description="Low complexity" evidence="2">
    <location>
        <begin position="119"/>
        <end position="131"/>
    </location>
</feature>
<name>A0A9P6PWL4_9FUNG</name>
<protein>
    <submittedName>
        <fullName evidence="3">Uncharacterized protein</fullName>
    </submittedName>
</protein>
<dbReference type="Proteomes" id="UP000726737">
    <property type="component" value="Unassembled WGS sequence"/>
</dbReference>
<keyword evidence="4" id="KW-1185">Reference proteome</keyword>
<organism evidence="3 4">
    <name type="scientific">Mortierella polycephala</name>
    <dbReference type="NCBI Taxonomy" id="41804"/>
    <lineage>
        <taxon>Eukaryota</taxon>
        <taxon>Fungi</taxon>
        <taxon>Fungi incertae sedis</taxon>
        <taxon>Mucoromycota</taxon>
        <taxon>Mortierellomycotina</taxon>
        <taxon>Mortierellomycetes</taxon>
        <taxon>Mortierellales</taxon>
        <taxon>Mortierellaceae</taxon>
        <taxon>Mortierella</taxon>
    </lineage>
</organism>
<feature type="region of interest" description="Disordered" evidence="2">
    <location>
        <begin position="1"/>
        <end position="163"/>
    </location>
</feature>
<comment type="caution">
    <text evidence="3">The sequence shown here is derived from an EMBL/GenBank/DDBJ whole genome shotgun (WGS) entry which is preliminary data.</text>
</comment>
<feature type="compositionally biased region" description="Polar residues" evidence="2">
    <location>
        <begin position="13"/>
        <end position="35"/>
    </location>
</feature>
<gene>
    <name evidence="3" type="ORF">BG011_005049</name>
</gene>
<feature type="region of interest" description="Disordered" evidence="2">
    <location>
        <begin position="310"/>
        <end position="331"/>
    </location>
</feature>
<evidence type="ECO:0000256" key="2">
    <source>
        <dbReference type="SAM" id="MobiDB-lite"/>
    </source>
</evidence>
<feature type="coiled-coil region" evidence="1">
    <location>
        <begin position="454"/>
        <end position="488"/>
    </location>
</feature>
<dbReference type="AlphaFoldDB" id="A0A9P6PWL4"/>
<reference evidence="3" key="1">
    <citation type="journal article" date="2020" name="Fungal Divers.">
        <title>Resolving the Mortierellaceae phylogeny through synthesis of multi-gene phylogenetics and phylogenomics.</title>
        <authorList>
            <person name="Vandepol N."/>
            <person name="Liber J."/>
            <person name="Desiro A."/>
            <person name="Na H."/>
            <person name="Kennedy M."/>
            <person name="Barry K."/>
            <person name="Grigoriev I.V."/>
            <person name="Miller A.N."/>
            <person name="O'Donnell K."/>
            <person name="Stajich J.E."/>
            <person name="Bonito G."/>
        </authorList>
    </citation>
    <scope>NUCLEOTIDE SEQUENCE</scope>
    <source>
        <strain evidence="3">KOD948</strain>
    </source>
</reference>
<dbReference type="OrthoDB" id="2289096at2759"/>
<proteinExistence type="predicted"/>
<evidence type="ECO:0000313" key="3">
    <source>
        <dbReference type="EMBL" id="KAG0255571.1"/>
    </source>
</evidence>
<feature type="region of interest" description="Disordered" evidence="2">
    <location>
        <begin position="383"/>
        <end position="448"/>
    </location>
</feature>
<dbReference type="EMBL" id="JAAAJA010000342">
    <property type="protein sequence ID" value="KAG0255571.1"/>
    <property type="molecule type" value="Genomic_DNA"/>
</dbReference>
<feature type="compositionally biased region" description="Polar residues" evidence="2">
    <location>
        <begin position="316"/>
        <end position="330"/>
    </location>
</feature>
<sequence length="566" mass="60730">MDPRSLDPDVDPNTGNSSSNTVPIQRKSSMISNLQPRAAATIDFNEDSDEEDGGLLSADYKAQKKTTQDLIDFFKSAPPPSPPRMPPIEEEKKKRSLLQRLRPRKSGSNLTNGAGGNGSSISMGNGNRRSSVLVPPGGGTSSNISSISGVTTGKGKNGEDITTATLPNGRKYIMIAVDYKEGEGGAAAPGATALASATGSISSRRQSRIPDDIDGSMLGGSKATSLMGKNILAESAMGIHGGGGDRRRSVIPQSGNGEASKFVLENGPFLLDDFAIESDFIAQDGATASKTASETGATVVTEALSQRIASHKARQQHQISSNEAVDSNASTHHDKDFLDIVLPKPVSRKKVRHVQIQTQHCVMRPMHTQTEPYESLVQDTEVKDWSTQTNGSVSGSTEVGSSTFDEGSAASSKDATTATMATSTSPITTTPSTAFPPVQDGTTTTNSDASAQDAILMQQELAQLRQQNAQLQSQMTSLQRDLAAETRARTRTAVAMQDTRDKFEMLSAVAYKKLKEMIFQRHVLEMEVRELRAQVDLQSEVNVVQQGEMLFRQEQQMRQLQQQQAA</sequence>
<feature type="compositionally biased region" description="Low complexity" evidence="2">
    <location>
        <begin position="141"/>
        <end position="153"/>
    </location>
</feature>
<evidence type="ECO:0000256" key="1">
    <source>
        <dbReference type="SAM" id="Coils"/>
    </source>
</evidence>
<feature type="compositionally biased region" description="Low complexity" evidence="2">
    <location>
        <begin position="391"/>
        <end position="437"/>
    </location>
</feature>
<feature type="compositionally biased region" description="Basic residues" evidence="2">
    <location>
        <begin position="94"/>
        <end position="105"/>
    </location>
</feature>
<accession>A0A9P6PWL4</accession>